<gene>
    <name evidence="1" type="ORF">HCUR_00126</name>
</gene>
<name>A0A2S5RHQ0_9PROT</name>
<evidence type="ECO:0000313" key="1">
    <source>
        <dbReference type="EMBL" id="PPE06854.1"/>
    </source>
</evidence>
<dbReference type="Proteomes" id="UP000239425">
    <property type="component" value="Unassembled WGS sequence"/>
</dbReference>
<proteinExistence type="predicted"/>
<evidence type="ECO:0000313" key="2">
    <source>
        <dbReference type="Proteomes" id="UP000239425"/>
    </source>
</evidence>
<reference evidence="1 2" key="1">
    <citation type="submission" date="2017-11" db="EMBL/GenBank/DDBJ databases">
        <title>Comparative genomic analysis of Holospora spp., intranuclear symbionts of paramecia.</title>
        <authorList>
            <person name="Garushyants S.K."/>
            <person name="Beliavskaya A."/>
            <person name="Malko D.B."/>
            <person name="Logacheva M.D."/>
            <person name="Rautian M.S."/>
            <person name="Gelfand M.S."/>
        </authorList>
    </citation>
    <scope>NUCLEOTIDE SEQUENCE [LARGE SCALE GENOMIC DNA]</scope>
    <source>
        <strain evidence="2">02AZ16</strain>
    </source>
</reference>
<protein>
    <submittedName>
        <fullName evidence="1">Uncharacterized protein</fullName>
    </submittedName>
</protein>
<comment type="caution">
    <text evidence="1">The sequence shown here is derived from an EMBL/GenBank/DDBJ whole genome shotgun (WGS) entry which is preliminary data.</text>
</comment>
<sequence length="74" mass="8549">MMQYTPIVQALLIVLMLWCGDYMCFFLSHTEYPVSSGVGDLDQYFLYTVRQGSTESFSSPPPFRCSRESFPVYN</sequence>
<dbReference type="AlphaFoldDB" id="A0A2S5RHQ0"/>
<dbReference type="EMBL" id="PHHC01000026">
    <property type="protein sequence ID" value="PPE06854.1"/>
    <property type="molecule type" value="Genomic_DNA"/>
</dbReference>
<organism evidence="1 2">
    <name type="scientific">Holospora curviuscula</name>
    <dbReference type="NCBI Taxonomy" id="1082868"/>
    <lineage>
        <taxon>Bacteria</taxon>
        <taxon>Pseudomonadati</taxon>
        <taxon>Pseudomonadota</taxon>
        <taxon>Alphaproteobacteria</taxon>
        <taxon>Holosporales</taxon>
        <taxon>Holosporaceae</taxon>
        <taxon>Holospora</taxon>
    </lineage>
</organism>
<keyword evidence="2" id="KW-1185">Reference proteome</keyword>
<accession>A0A2S5RHQ0</accession>